<evidence type="ECO:0000313" key="2">
    <source>
        <dbReference type="Proteomes" id="UP000269721"/>
    </source>
</evidence>
<organism evidence="1 2">
    <name type="scientific">Blyttiomyces helicus</name>
    <dbReference type="NCBI Taxonomy" id="388810"/>
    <lineage>
        <taxon>Eukaryota</taxon>
        <taxon>Fungi</taxon>
        <taxon>Fungi incertae sedis</taxon>
        <taxon>Chytridiomycota</taxon>
        <taxon>Chytridiomycota incertae sedis</taxon>
        <taxon>Chytridiomycetes</taxon>
        <taxon>Chytridiomycetes incertae sedis</taxon>
        <taxon>Blyttiomyces</taxon>
    </lineage>
</organism>
<evidence type="ECO:0000313" key="1">
    <source>
        <dbReference type="EMBL" id="RKO85663.1"/>
    </source>
</evidence>
<proteinExistence type="predicted"/>
<name>A0A4P9W368_9FUNG</name>
<dbReference type="AlphaFoldDB" id="A0A4P9W368"/>
<dbReference type="Proteomes" id="UP000269721">
    <property type="component" value="Unassembled WGS sequence"/>
</dbReference>
<sequence length="303" mass="33606">MSSSRGYCEKWRVPGNVGMRKRNCAVWSARDLVEGVGVQRRRMKISSNVAARRIPPSPAPQPHIQLLARDAFWNLVLISRARPYCLSDSSALASSICIVENSSMGISRLRVRPPHWPRGMVGENDFFWMMGGGGRAYHFGCSAQGENPRSPREPLRRGHERTGINMKRMGSIGYTGIDSDNKCPSAAAICGQTSLPSQILDGGPNLIQPYYSAKKEIVRTTSRKGRMASFEQTPALCFLYSKREDNALNAANDEHSSALTRWLLLPDEPVPNFQQTIVWQTPTVDLPVRIGCLPVDLQSPPKS</sequence>
<accession>A0A4P9W368</accession>
<reference evidence="2" key="1">
    <citation type="journal article" date="2018" name="Nat. Microbiol.">
        <title>Leveraging single-cell genomics to expand the fungal tree of life.</title>
        <authorList>
            <person name="Ahrendt S.R."/>
            <person name="Quandt C.A."/>
            <person name="Ciobanu D."/>
            <person name="Clum A."/>
            <person name="Salamov A."/>
            <person name="Andreopoulos B."/>
            <person name="Cheng J.F."/>
            <person name="Woyke T."/>
            <person name="Pelin A."/>
            <person name="Henrissat B."/>
            <person name="Reynolds N.K."/>
            <person name="Benny G.L."/>
            <person name="Smith M.E."/>
            <person name="James T.Y."/>
            <person name="Grigoriev I.V."/>
        </authorList>
    </citation>
    <scope>NUCLEOTIDE SEQUENCE [LARGE SCALE GENOMIC DNA]</scope>
</reference>
<gene>
    <name evidence="1" type="ORF">BDK51DRAFT_32235</name>
</gene>
<dbReference type="EMBL" id="KZ998873">
    <property type="protein sequence ID" value="RKO85663.1"/>
    <property type="molecule type" value="Genomic_DNA"/>
</dbReference>
<keyword evidence="2" id="KW-1185">Reference proteome</keyword>
<protein>
    <submittedName>
        <fullName evidence="1">Uncharacterized protein</fullName>
    </submittedName>
</protein>